<comment type="caution">
    <text evidence="1">The sequence shown here is derived from an EMBL/GenBank/DDBJ whole genome shotgun (WGS) entry which is preliminary data.</text>
</comment>
<sequence>MAIKITGEIGQLSLEWRSTSQWSQTSKKNSTLSFEQLSSKLRWFHFSILSLPWLVKTSCLRSASITVQKVCAPGEPVIASNLWPNTFRSFFFIQLKASIY</sequence>
<gene>
    <name evidence="1" type="ORF">CEXT_795271</name>
</gene>
<organism evidence="1 2">
    <name type="scientific">Caerostris extrusa</name>
    <name type="common">Bark spider</name>
    <name type="synonym">Caerostris bankana</name>
    <dbReference type="NCBI Taxonomy" id="172846"/>
    <lineage>
        <taxon>Eukaryota</taxon>
        <taxon>Metazoa</taxon>
        <taxon>Ecdysozoa</taxon>
        <taxon>Arthropoda</taxon>
        <taxon>Chelicerata</taxon>
        <taxon>Arachnida</taxon>
        <taxon>Araneae</taxon>
        <taxon>Araneomorphae</taxon>
        <taxon>Entelegynae</taxon>
        <taxon>Araneoidea</taxon>
        <taxon>Araneidae</taxon>
        <taxon>Caerostris</taxon>
    </lineage>
</organism>
<name>A0AAV4XVH0_CAEEX</name>
<dbReference type="AlphaFoldDB" id="A0AAV4XVH0"/>
<keyword evidence="2" id="KW-1185">Reference proteome</keyword>
<proteinExistence type="predicted"/>
<reference evidence="1 2" key="1">
    <citation type="submission" date="2021-06" db="EMBL/GenBank/DDBJ databases">
        <title>Caerostris extrusa draft genome.</title>
        <authorList>
            <person name="Kono N."/>
            <person name="Arakawa K."/>
        </authorList>
    </citation>
    <scope>NUCLEOTIDE SEQUENCE [LARGE SCALE GENOMIC DNA]</scope>
</reference>
<accession>A0AAV4XVH0</accession>
<dbReference type="EMBL" id="BPLR01000828">
    <property type="protein sequence ID" value="GIY97743.1"/>
    <property type="molecule type" value="Genomic_DNA"/>
</dbReference>
<protein>
    <submittedName>
        <fullName evidence="1">Uncharacterized protein</fullName>
    </submittedName>
</protein>
<evidence type="ECO:0000313" key="2">
    <source>
        <dbReference type="Proteomes" id="UP001054945"/>
    </source>
</evidence>
<evidence type="ECO:0000313" key="1">
    <source>
        <dbReference type="EMBL" id="GIY97743.1"/>
    </source>
</evidence>
<dbReference type="Proteomes" id="UP001054945">
    <property type="component" value="Unassembled WGS sequence"/>
</dbReference>